<dbReference type="RefSeq" id="WP_064857268.1">
    <property type="nucleotide sequence ID" value="NZ_LZSF01000006.1"/>
</dbReference>
<dbReference type="EMBL" id="LZSF01000006">
    <property type="protein sequence ID" value="OBA92804.1"/>
    <property type="molecule type" value="Genomic_DNA"/>
</dbReference>
<dbReference type="InterPro" id="IPR021417">
    <property type="entry name" value="DUF3060"/>
</dbReference>
<protein>
    <recommendedName>
        <fullName evidence="4">DUF3060 domain-containing protein</fullName>
    </recommendedName>
</protein>
<dbReference type="Pfam" id="PF11259">
    <property type="entry name" value="DUF3060"/>
    <property type="match status" value="1"/>
</dbReference>
<dbReference type="AlphaFoldDB" id="A0A1A0N4X1"/>
<organism evidence="2 3">
    <name type="scientific">Mycolicibacterium mucogenicum</name>
    <name type="common">Mycobacterium mucogenicum</name>
    <dbReference type="NCBI Taxonomy" id="56689"/>
    <lineage>
        <taxon>Bacteria</taxon>
        <taxon>Bacillati</taxon>
        <taxon>Actinomycetota</taxon>
        <taxon>Actinomycetes</taxon>
        <taxon>Mycobacteriales</taxon>
        <taxon>Mycobacteriaceae</taxon>
        <taxon>Mycolicibacterium</taxon>
    </lineage>
</organism>
<keyword evidence="1" id="KW-0732">Signal</keyword>
<evidence type="ECO:0000256" key="1">
    <source>
        <dbReference type="SAM" id="SignalP"/>
    </source>
</evidence>
<evidence type="ECO:0000313" key="3">
    <source>
        <dbReference type="Proteomes" id="UP000093962"/>
    </source>
</evidence>
<evidence type="ECO:0000313" key="2">
    <source>
        <dbReference type="EMBL" id="OBA92804.1"/>
    </source>
</evidence>
<comment type="caution">
    <text evidence="2">The sequence shown here is derived from an EMBL/GenBank/DDBJ whole genome shotgun (WGS) entry which is preliminary data.</text>
</comment>
<reference evidence="2 3" key="1">
    <citation type="submission" date="2016-06" db="EMBL/GenBank/DDBJ databases">
        <authorList>
            <person name="Kjaerup R.B."/>
            <person name="Dalgaard T.S."/>
            <person name="Juul-Madsen H.R."/>
        </authorList>
    </citation>
    <scope>NUCLEOTIDE SEQUENCE [LARGE SCALE GENOMIC DNA]</scope>
    <source>
        <strain evidence="2 3">1199456.5</strain>
    </source>
</reference>
<accession>A0A1A0N4X1</accession>
<gene>
    <name evidence="2" type="ORF">A5642_08625</name>
</gene>
<feature type="signal peptide" evidence="1">
    <location>
        <begin position="1"/>
        <end position="23"/>
    </location>
</feature>
<evidence type="ECO:0008006" key="4">
    <source>
        <dbReference type="Google" id="ProtNLM"/>
    </source>
</evidence>
<feature type="chain" id="PRO_5039553365" description="DUF3060 domain-containing protein" evidence="1">
    <location>
        <begin position="24"/>
        <end position="122"/>
    </location>
</feature>
<dbReference type="Proteomes" id="UP000093962">
    <property type="component" value="Unassembled WGS sequence"/>
</dbReference>
<name>A0A1A0N4X1_MYCMU</name>
<proteinExistence type="predicted"/>
<sequence length="122" mass="12565">MIRKAWGTALVAGLLTVPLTVGAPHAAAVNDDTHIVGTGITQTLDCHGGTLFVNGSGNTVTAFGTCWAVSVQGSSNTIIADTIVNDVTAYGFNQTVLFHNGDPALIDVGHQLGLGNRLNRIP</sequence>